<sequence length="86" mass="10007">MGTNTNYNHQAMNYLIKFLRDQLVFWHLAGIRTPDLAYIITTPFMLFNNSCKVLPKSLKALPKGFGDVFFTLFGQTFKKRPLNYEV</sequence>
<reference evidence="1 3" key="1">
    <citation type="journal article" date="2011" name="Nature">
        <title>The Medicago genome provides insight into the evolution of rhizobial symbioses.</title>
        <authorList>
            <person name="Young N.D."/>
            <person name="Debelle F."/>
            <person name="Oldroyd G.E."/>
            <person name="Geurts R."/>
            <person name="Cannon S.B."/>
            <person name="Udvardi M.K."/>
            <person name="Benedito V.A."/>
            <person name="Mayer K.F."/>
            <person name="Gouzy J."/>
            <person name="Schoof H."/>
            <person name="Van de Peer Y."/>
            <person name="Proost S."/>
            <person name="Cook D.R."/>
            <person name="Meyers B.C."/>
            <person name="Spannagl M."/>
            <person name="Cheung F."/>
            <person name="De Mita S."/>
            <person name="Krishnakumar V."/>
            <person name="Gundlach H."/>
            <person name="Zhou S."/>
            <person name="Mudge J."/>
            <person name="Bharti A.K."/>
            <person name="Murray J.D."/>
            <person name="Naoumkina M.A."/>
            <person name="Rosen B."/>
            <person name="Silverstein K.A."/>
            <person name="Tang H."/>
            <person name="Rombauts S."/>
            <person name="Zhao P.X."/>
            <person name="Zhou P."/>
            <person name="Barbe V."/>
            <person name="Bardou P."/>
            <person name="Bechner M."/>
            <person name="Bellec A."/>
            <person name="Berger A."/>
            <person name="Berges H."/>
            <person name="Bidwell S."/>
            <person name="Bisseling T."/>
            <person name="Choisne N."/>
            <person name="Couloux A."/>
            <person name="Denny R."/>
            <person name="Deshpande S."/>
            <person name="Dai X."/>
            <person name="Doyle J.J."/>
            <person name="Dudez A.M."/>
            <person name="Farmer A.D."/>
            <person name="Fouteau S."/>
            <person name="Franken C."/>
            <person name="Gibelin C."/>
            <person name="Gish J."/>
            <person name="Goldstein S."/>
            <person name="Gonzalez A.J."/>
            <person name="Green P.J."/>
            <person name="Hallab A."/>
            <person name="Hartog M."/>
            <person name="Hua A."/>
            <person name="Humphray S.J."/>
            <person name="Jeong D.H."/>
            <person name="Jing Y."/>
            <person name="Jocker A."/>
            <person name="Kenton S.M."/>
            <person name="Kim D.J."/>
            <person name="Klee K."/>
            <person name="Lai H."/>
            <person name="Lang C."/>
            <person name="Lin S."/>
            <person name="Macmil S.L."/>
            <person name="Magdelenat G."/>
            <person name="Matthews L."/>
            <person name="McCorrison J."/>
            <person name="Monaghan E.L."/>
            <person name="Mun J.H."/>
            <person name="Najar F.Z."/>
            <person name="Nicholson C."/>
            <person name="Noirot C."/>
            <person name="O'Bleness M."/>
            <person name="Paule C.R."/>
            <person name="Poulain J."/>
            <person name="Prion F."/>
            <person name="Qin B."/>
            <person name="Qu C."/>
            <person name="Retzel E.F."/>
            <person name="Riddle C."/>
            <person name="Sallet E."/>
            <person name="Samain S."/>
            <person name="Samson N."/>
            <person name="Sanders I."/>
            <person name="Saurat O."/>
            <person name="Scarpelli C."/>
            <person name="Schiex T."/>
            <person name="Segurens B."/>
            <person name="Severin A.J."/>
            <person name="Sherrier D.J."/>
            <person name="Shi R."/>
            <person name="Sims S."/>
            <person name="Singer S.R."/>
            <person name="Sinharoy S."/>
            <person name="Sterck L."/>
            <person name="Viollet A."/>
            <person name="Wang B.B."/>
            <person name="Wang K."/>
            <person name="Wang M."/>
            <person name="Wang X."/>
            <person name="Warfsmann J."/>
            <person name="Weissenbach J."/>
            <person name="White D.D."/>
            <person name="White J.D."/>
            <person name="Wiley G.B."/>
            <person name="Wincker P."/>
            <person name="Xing Y."/>
            <person name="Yang L."/>
            <person name="Yao Z."/>
            <person name="Ying F."/>
            <person name="Zhai J."/>
            <person name="Zhou L."/>
            <person name="Zuber A."/>
            <person name="Denarie J."/>
            <person name="Dixon R.A."/>
            <person name="May G.D."/>
            <person name="Schwartz D.C."/>
            <person name="Rogers J."/>
            <person name="Quetier F."/>
            <person name="Town C.D."/>
            <person name="Roe B.A."/>
        </authorList>
    </citation>
    <scope>NUCLEOTIDE SEQUENCE [LARGE SCALE GENOMIC DNA]</scope>
    <source>
        <strain evidence="1">A17</strain>
        <strain evidence="2 3">cv. Jemalong A17</strain>
    </source>
</reference>
<reference evidence="2" key="3">
    <citation type="submission" date="2015-04" db="UniProtKB">
        <authorList>
            <consortium name="EnsemblPlants"/>
        </authorList>
    </citation>
    <scope>IDENTIFICATION</scope>
    <source>
        <strain evidence="2">cv. Jemalong A17</strain>
    </source>
</reference>
<organism evidence="1 3">
    <name type="scientific">Medicago truncatula</name>
    <name type="common">Barrel medic</name>
    <name type="synonym">Medicago tribuloides</name>
    <dbReference type="NCBI Taxonomy" id="3880"/>
    <lineage>
        <taxon>Eukaryota</taxon>
        <taxon>Viridiplantae</taxon>
        <taxon>Streptophyta</taxon>
        <taxon>Embryophyta</taxon>
        <taxon>Tracheophyta</taxon>
        <taxon>Spermatophyta</taxon>
        <taxon>Magnoliopsida</taxon>
        <taxon>eudicotyledons</taxon>
        <taxon>Gunneridae</taxon>
        <taxon>Pentapetalae</taxon>
        <taxon>rosids</taxon>
        <taxon>fabids</taxon>
        <taxon>Fabales</taxon>
        <taxon>Fabaceae</taxon>
        <taxon>Papilionoideae</taxon>
        <taxon>50 kb inversion clade</taxon>
        <taxon>NPAAA clade</taxon>
        <taxon>Hologalegina</taxon>
        <taxon>IRL clade</taxon>
        <taxon>Trifolieae</taxon>
        <taxon>Medicago</taxon>
    </lineage>
</organism>
<dbReference type="AlphaFoldDB" id="A0A072UAL2"/>
<dbReference type="HOGENOM" id="CLU_2501364_0_0_1"/>
<evidence type="ECO:0000313" key="2">
    <source>
        <dbReference type="EnsemblPlants" id="KEH26456"/>
    </source>
</evidence>
<protein>
    <submittedName>
        <fullName evidence="1 2">Uncharacterized protein</fullName>
    </submittedName>
</protein>
<dbReference type="Proteomes" id="UP000002051">
    <property type="component" value="Chromosome 6"/>
</dbReference>
<reference evidence="1 3" key="2">
    <citation type="journal article" date="2014" name="BMC Genomics">
        <title>An improved genome release (version Mt4.0) for the model legume Medicago truncatula.</title>
        <authorList>
            <person name="Tang H."/>
            <person name="Krishnakumar V."/>
            <person name="Bidwell S."/>
            <person name="Rosen B."/>
            <person name="Chan A."/>
            <person name="Zhou S."/>
            <person name="Gentzbittel L."/>
            <person name="Childs K.L."/>
            <person name="Yandell M."/>
            <person name="Gundlach H."/>
            <person name="Mayer K.F."/>
            <person name="Schwartz D.C."/>
            <person name="Town C.D."/>
        </authorList>
    </citation>
    <scope>GENOME REANNOTATION</scope>
    <source>
        <strain evidence="1">A17</strain>
        <strain evidence="2 3">cv. Jemalong A17</strain>
    </source>
</reference>
<evidence type="ECO:0000313" key="1">
    <source>
        <dbReference type="EMBL" id="KEH26456.1"/>
    </source>
</evidence>
<name>A0A072UAL2_MEDTR</name>
<proteinExistence type="predicted"/>
<dbReference type="EnsemblPlants" id="KEH26456">
    <property type="protein sequence ID" value="KEH26456"/>
    <property type="gene ID" value="MTR_6g460720"/>
</dbReference>
<gene>
    <name evidence="1" type="ordered locus">MTR_6g460720</name>
</gene>
<keyword evidence="3" id="KW-1185">Reference proteome</keyword>
<dbReference type="EMBL" id="CM001222">
    <property type="protein sequence ID" value="KEH26456.1"/>
    <property type="molecule type" value="Genomic_DNA"/>
</dbReference>
<evidence type="ECO:0000313" key="3">
    <source>
        <dbReference type="Proteomes" id="UP000002051"/>
    </source>
</evidence>
<accession>A0A072UAL2</accession>